<keyword evidence="3" id="KW-1185">Reference proteome</keyword>
<feature type="region of interest" description="Disordered" evidence="1">
    <location>
        <begin position="29"/>
        <end position="55"/>
    </location>
</feature>
<protein>
    <submittedName>
        <fullName evidence="2">F-box protein-like</fullName>
    </submittedName>
</protein>
<evidence type="ECO:0000313" key="2">
    <source>
        <dbReference type="EMBL" id="KAJ6796861.1"/>
    </source>
</evidence>
<comment type="caution">
    <text evidence="2">The sequence shown here is derived from an EMBL/GenBank/DDBJ whole genome shotgun (WGS) entry which is preliminary data.</text>
</comment>
<organism evidence="2 3">
    <name type="scientific">Iris pallida</name>
    <name type="common">Sweet iris</name>
    <dbReference type="NCBI Taxonomy" id="29817"/>
    <lineage>
        <taxon>Eukaryota</taxon>
        <taxon>Viridiplantae</taxon>
        <taxon>Streptophyta</taxon>
        <taxon>Embryophyta</taxon>
        <taxon>Tracheophyta</taxon>
        <taxon>Spermatophyta</taxon>
        <taxon>Magnoliopsida</taxon>
        <taxon>Liliopsida</taxon>
        <taxon>Asparagales</taxon>
        <taxon>Iridaceae</taxon>
        <taxon>Iridoideae</taxon>
        <taxon>Irideae</taxon>
        <taxon>Iris</taxon>
    </lineage>
</organism>
<evidence type="ECO:0000313" key="3">
    <source>
        <dbReference type="Proteomes" id="UP001140949"/>
    </source>
</evidence>
<dbReference type="InterPro" id="IPR045286">
    <property type="entry name" value="FBS1-like"/>
</dbReference>
<dbReference type="EMBL" id="JANAVB010041219">
    <property type="protein sequence ID" value="KAJ6796861.1"/>
    <property type="molecule type" value="Genomic_DNA"/>
</dbReference>
<evidence type="ECO:0000256" key="1">
    <source>
        <dbReference type="SAM" id="MobiDB-lite"/>
    </source>
</evidence>
<sequence length="158" mass="17595">MALGKLQRVESFKSTRITGRKRAVVVNGMEESDISSQCRTPSPKRQDRKTPAEPTSLLDSLPLDLLVRVVCKATHEDLKQLLLVSKFVNEATSIAKEMYFTYSTPLSKRVSDKFGELDLGESDDSCEAPNAPQRHRVATSRIHGKLGNIAIALFTYED</sequence>
<proteinExistence type="predicted"/>
<dbReference type="Proteomes" id="UP001140949">
    <property type="component" value="Unassembled WGS sequence"/>
</dbReference>
<reference evidence="2" key="1">
    <citation type="journal article" date="2023" name="GigaByte">
        <title>Genome assembly of the bearded iris, Iris pallida Lam.</title>
        <authorList>
            <person name="Bruccoleri R.E."/>
            <person name="Oakeley E.J."/>
            <person name="Faust A.M.E."/>
            <person name="Altorfer M."/>
            <person name="Dessus-Babus S."/>
            <person name="Burckhardt D."/>
            <person name="Oertli M."/>
            <person name="Naumann U."/>
            <person name="Petersen F."/>
            <person name="Wong J."/>
        </authorList>
    </citation>
    <scope>NUCLEOTIDE SEQUENCE</scope>
    <source>
        <strain evidence="2">GSM-AAB239-AS_SAM_17_03QT</strain>
    </source>
</reference>
<dbReference type="AlphaFoldDB" id="A0AAX6DYR3"/>
<name>A0AAX6DYR3_IRIPA</name>
<accession>A0AAX6DYR3</accession>
<dbReference type="PANTHER" id="PTHR34049">
    <property type="entry name" value="F-BOX PROTEIN SKIP27"/>
    <property type="match status" value="1"/>
</dbReference>
<gene>
    <name evidence="2" type="ORF">M6B38_220630</name>
</gene>
<dbReference type="PANTHER" id="PTHR34049:SF1">
    <property type="entry name" value="F-BOX PROTEIN SKIP27"/>
    <property type="match status" value="1"/>
</dbReference>
<reference evidence="2" key="2">
    <citation type="submission" date="2023-04" db="EMBL/GenBank/DDBJ databases">
        <authorList>
            <person name="Bruccoleri R.E."/>
            <person name="Oakeley E.J."/>
            <person name="Faust A.-M."/>
            <person name="Dessus-Babus S."/>
            <person name="Altorfer M."/>
            <person name="Burckhardt D."/>
            <person name="Oertli M."/>
            <person name="Naumann U."/>
            <person name="Petersen F."/>
            <person name="Wong J."/>
        </authorList>
    </citation>
    <scope>NUCLEOTIDE SEQUENCE</scope>
    <source>
        <strain evidence="2">GSM-AAB239-AS_SAM_17_03QT</strain>
        <tissue evidence="2">Leaf</tissue>
    </source>
</reference>